<reference evidence="2" key="2">
    <citation type="submission" date="2025-08" db="UniProtKB">
        <authorList>
            <consortium name="RefSeq"/>
        </authorList>
    </citation>
    <scope>IDENTIFICATION</scope>
    <source>
        <tissue evidence="2">Leaf</tissue>
    </source>
</reference>
<reference evidence="1" key="1">
    <citation type="journal article" date="2014" name="Nat. Commun.">
        <title>The tobacco genome sequence and its comparison with those of tomato and potato.</title>
        <authorList>
            <person name="Sierro N."/>
            <person name="Battey J.N."/>
            <person name="Ouadi S."/>
            <person name="Bakaher N."/>
            <person name="Bovet L."/>
            <person name="Willig A."/>
            <person name="Goepfert S."/>
            <person name="Peitsch M.C."/>
            <person name="Ivanov N.V."/>
        </authorList>
    </citation>
    <scope>NUCLEOTIDE SEQUENCE [LARGE SCALE GENOMIC DNA]</scope>
</reference>
<evidence type="ECO:0000313" key="2">
    <source>
        <dbReference type="RefSeq" id="XP_075083134.1"/>
    </source>
</evidence>
<organism evidence="1 2">
    <name type="scientific">Nicotiana tabacum</name>
    <name type="common">Common tobacco</name>
    <dbReference type="NCBI Taxonomy" id="4097"/>
    <lineage>
        <taxon>Eukaryota</taxon>
        <taxon>Viridiplantae</taxon>
        <taxon>Streptophyta</taxon>
        <taxon>Embryophyta</taxon>
        <taxon>Tracheophyta</taxon>
        <taxon>Spermatophyta</taxon>
        <taxon>Magnoliopsida</taxon>
        <taxon>eudicotyledons</taxon>
        <taxon>Gunneridae</taxon>
        <taxon>Pentapetalae</taxon>
        <taxon>asterids</taxon>
        <taxon>lamiids</taxon>
        <taxon>Solanales</taxon>
        <taxon>Solanaceae</taxon>
        <taxon>Nicotianoideae</taxon>
        <taxon>Nicotianeae</taxon>
        <taxon>Nicotiana</taxon>
    </lineage>
</organism>
<gene>
    <name evidence="2" type="primary">LOC107773120</name>
</gene>
<evidence type="ECO:0000313" key="1">
    <source>
        <dbReference type="Proteomes" id="UP000790787"/>
    </source>
</evidence>
<name>A0AC58SDU0_TOBAC</name>
<protein>
    <submittedName>
        <fullName evidence="2">Uridine kinase-like protein 3 isoform X2</fullName>
    </submittedName>
</protein>
<dbReference type="RefSeq" id="XP_075083134.1">
    <property type="nucleotide sequence ID" value="XM_075227033.1"/>
</dbReference>
<keyword evidence="1" id="KW-1185">Reference proteome</keyword>
<dbReference type="Proteomes" id="UP000790787">
    <property type="component" value="Chromosome 12"/>
</dbReference>
<sequence>MGSKAVEDLIQASSGVHFSGFHLEEPRTSEIEQPTTSIDESVKQPFVIGVAGGAAAGKTTVCDLIIDQLHDQRVVLVNQDSFYHNLTPEELTKVHEYNFDHPDAFDTELLLRVMEKLKHGQAVDIPKYDFKSYKNDVFPLRRVNPSDVIILEGILIFHDPRVRDLMSMKIFVDTDADVRLARRIRRDTAEKGRDIATVLDQYSKFVKSAFDDFILPTKKYADIIIPRGGDNHVAIDLIVQHIRTKLGQHDLCKIYPNLYVIQSTFQVVEHGLGHLPFTEKQVITPTGSVYSGVDFCKRLCGVSVIRSGESMENALRACCKGIKIGKILIHREGDNGQQLIYEKLPEDIAERHVLLLDPILGTGNSAVQAISLLLKKGVPESNILFLNLISAPQGVHVVCKRFPRIKIVTSEIENGLNDDFRVIPGMGEFGDRYFGTDND</sequence>
<accession>A0AC58SDU0</accession>
<proteinExistence type="predicted"/>